<comment type="caution">
    <text evidence="9">The sequence shown here is derived from an EMBL/GenBank/DDBJ whole genome shotgun (WGS) entry which is preliminary data.</text>
</comment>
<keyword evidence="3 7" id="KW-0812">Transmembrane</keyword>
<evidence type="ECO:0000256" key="5">
    <source>
        <dbReference type="ARBA" id="ARBA00023136"/>
    </source>
</evidence>
<dbReference type="InterPro" id="IPR055431">
    <property type="entry name" value="RsgI_M"/>
</dbReference>
<proteinExistence type="predicted"/>
<dbReference type="InterPro" id="IPR024449">
    <property type="entry name" value="Anti-sigma_RsgI_N"/>
</dbReference>
<accession>A0ABT1NAA0</accession>
<keyword evidence="5 7" id="KW-0472">Membrane</keyword>
<feature type="compositionally biased region" description="Basic and acidic residues" evidence="6">
    <location>
        <begin position="266"/>
        <end position="294"/>
    </location>
</feature>
<dbReference type="EMBL" id="JAJEKE010000001">
    <property type="protein sequence ID" value="MCQ1528178.1"/>
    <property type="molecule type" value="Genomic_DNA"/>
</dbReference>
<keyword evidence="4 7" id="KW-1133">Transmembrane helix</keyword>
<keyword evidence="2" id="KW-1003">Cell membrane</keyword>
<name>A0ABT1NAA0_9FIRM</name>
<evidence type="ECO:0000256" key="7">
    <source>
        <dbReference type="SAM" id="Phobius"/>
    </source>
</evidence>
<evidence type="ECO:0000256" key="4">
    <source>
        <dbReference type="ARBA" id="ARBA00022989"/>
    </source>
</evidence>
<reference evidence="9 10" key="1">
    <citation type="submission" date="2021-10" db="EMBL/GenBank/DDBJ databases">
        <title>Lutispora strain m25 sp. nov., a thermophilic, non-spore-forming bacterium isolated from a lab-scale methanogenic bioreactor digesting anaerobic sludge.</title>
        <authorList>
            <person name="El Houari A."/>
            <person name="Mcdonald J."/>
        </authorList>
    </citation>
    <scope>NUCLEOTIDE SEQUENCE [LARGE SCALE GENOMIC DNA]</scope>
    <source>
        <strain evidence="10">m25</strain>
    </source>
</reference>
<dbReference type="Pfam" id="PF12791">
    <property type="entry name" value="RsgI_N"/>
    <property type="match status" value="1"/>
</dbReference>
<evidence type="ECO:0000313" key="9">
    <source>
        <dbReference type="EMBL" id="MCQ1528178.1"/>
    </source>
</evidence>
<evidence type="ECO:0000256" key="2">
    <source>
        <dbReference type="ARBA" id="ARBA00022475"/>
    </source>
</evidence>
<comment type="subcellular location">
    <subcellularLocation>
        <location evidence="1">Cell membrane</location>
        <topology evidence="1">Single-pass membrane protein</topology>
    </subcellularLocation>
</comment>
<keyword evidence="10" id="KW-1185">Reference proteome</keyword>
<evidence type="ECO:0000256" key="1">
    <source>
        <dbReference type="ARBA" id="ARBA00004162"/>
    </source>
</evidence>
<gene>
    <name evidence="9" type="ORF">LJD61_01245</name>
</gene>
<dbReference type="Proteomes" id="UP001651880">
    <property type="component" value="Unassembled WGS sequence"/>
</dbReference>
<protein>
    <submittedName>
        <fullName evidence="9">Anti-sigma factor domain-containing protein</fullName>
    </submittedName>
</protein>
<evidence type="ECO:0000256" key="3">
    <source>
        <dbReference type="ARBA" id="ARBA00022692"/>
    </source>
</evidence>
<evidence type="ECO:0000256" key="6">
    <source>
        <dbReference type="SAM" id="MobiDB-lite"/>
    </source>
</evidence>
<dbReference type="Pfam" id="PF23750">
    <property type="entry name" value="RsgI_M"/>
    <property type="match status" value="1"/>
</dbReference>
<organism evidence="9 10">
    <name type="scientific">Lutispora saccharofermentans</name>
    <dbReference type="NCBI Taxonomy" id="3024236"/>
    <lineage>
        <taxon>Bacteria</taxon>
        <taxon>Bacillati</taxon>
        <taxon>Bacillota</taxon>
        <taxon>Clostridia</taxon>
        <taxon>Lutisporales</taxon>
        <taxon>Lutisporaceae</taxon>
        <taxon>Lutispora</taxon>
    </lineage>
</organism>
<feature type="transmembrane region" description="Helical" evidence="7">
    <location>
        <begin position="57"/>
        <end position="77"/>
    </location>
</feature>
<dbReference type="PROSITE" id="PS51849">
    <property type="entry name" value="RSGI_N"/>
    <property type="match status" value="1"/>
</dbReference>
<feature type="region of interest" description="Disordered" evidence="6">
    <location>
        <begin position="266"/>
        <end position="362"/>
    </location>
</feature>
<evidence type="ECO:0000313" key="10">
    <source>
        <dbReference type="Proteomes" id="UP001651880"/>
    </source>
</evidence>
<feature type="domain" description="RsgI N-terminal anti-sigma" evidence="8">
    <location>
        <begin position="2"/>
        <end position="49"/>
    </location>
</feature>
<dbReference type="RefSeq" id="WP_255225675.1">
    <property type="nucleotide sequence ID" value="NZ_JAJEKE010000001.1"/>
</dbReference>
<feature type="compositionally biased region" description="Basic and acidic residues" evidence="6">
    <location>
        <begin position="310"/>
        <end position="356"/>
    </location>
</feature>
<sequence length="362" mass="41688">MRKGVVIKLNKDKATLMAEDCTFCDIKAFKGMYQGMEVCFNDVDILKRRLVFKANRYVNAACFMLLIFCSYLFLSFYQENIAAYAYVGIDINPSIELALNKKGIIIGSRGLDDEGKELLEKINIKKMDSVEGVKQIIAKTIDMNYLDKNESNEITLYAIMEKENNQNGNELIEKMENAIKEEVVAHSIDGKINAFVSDKEVKDKADKMGVSVGQYISKKAKTTKAEDKVAKYKKDKNDKADKAAEYKKDREDRIAEYKKIKEDRAAEYKKDKADKDAEYKKEKEDKSAKDKKDNNNNNNIKKNKPGAFEDNNKKYESIKNKYKDMNIETKKNNSKLKQKDKYNKQGNEKIKSDSNKNTKNRN</sequence>
<evidence type="ECO:0000259" key="8">
    <source>
        <dbReference type="PROSITE" id="PS51849"/>
    </source>
</evidence>